<dbReference type="AlphaFoldDB" id="A0A6G9JVH9"/>
<dbReference type="PANTHER" id="PTHR42646">
    <property type="entry name" value="FLAP ENDONUCLEASE XNI"/>
    <property type="match status" value="1"/>
</dbReference>
<evidence type="ECO:0000256" key="1">
    <source>
        <dbReference type="ARBA" id="ARBA00022722"/>
    </source>
</evidence>
<gene>
    <name evidence="5" type="ORF">G4A98_02145</name>
</gene>
<dbReference type="GO" id="GO:0003677">
    <property type="term" value="F:DNA binding"/>
    <property type="evidence" value="ECO:0007669"/>
    <property type="project" value="UniProtKB-KW"/>
</dbReference>
<proteinExistence type="predicted"/>
<dbReference type="EMBL" id="CP048747">
    <property type="protein sequence ID" value="QIQ42002.1"/>
    <property type="molecule type" value="Genomic_DNA"/>
</dbReference>
<dbReference type="SMART" id="SM00475">
    <property type="entry name" value="53EXOc"/>
    <property type="match status" value="1"/>
</dbReference>
<dbReference type="SUPFAM" id="SSF47807">
    <property type="entry name" value="5' to 3' exonuclease, C-terminal subdomain"/>
    <property type="match status" value="1"/>
</dbReference>
<feature type="domain" description="5'-3' exonuclease" evidence="4">
    <location>
        <begin position="4"/>
        <end position="269"/>
    </location>
</feature>
<dbReference type="Gene3D" id="3.40.50.1010">
    <property type="entry name" value="5'-nuclease"/>
    <property type="match status" value="1"/>
</dbReference>
<dbReference type="InterPro" id="IPR008918">
    <property type="entry name" value="HhH2"/>
</dbReference>
<dbReference type="CDD" id="cd09898">
    <property type="entry name" value="H3TH_53EXO"/>
    <property type="match status" value="1"/>
</dbReference>
<dbReference type="NCBIfam" id="NF011545">
    <property type="entry name" value="PRK14976.1-2"/>
    <property type="match status" value="1"/>
</dbReference>
<dbReference type="SMART" id="SM00279">
    <property type="entry name" value="HhH2"/>
    <property type="match status" value="1"/>
</dbReference>
<dbReference type="InterPro" id="IPR038969">
    <property type="entry name" value="FEN"/>
</dbReference>
<dbReference type="GO" id="GO:0017108">
    <property type="term" value="F:5'-flap endonuclease activity"/>
    <property type="evidence" value="ECO:0007669"/>
    <property type="project" value="InterPro"/>
</dbReference>
<evidence type="ECO:0000313" key="6">
    <source>
        <dbReference type="Proteomes" id="UP000503183"/>
    </source>
</evidence>
<dbReference type="InterPro" id="IPR029060">
    <property type="entry name" value="PIN-like_dom_sf"/>
</dbReference>
<accession>A0A6G9JVH9</accession>
<name>A0A6G9JVH9_9GAMM</name>
<dbReference type="SUPFAM" id="SSF88723">
    <property type="entry name" value="PIN domain-like"/>
    <property type="match status" value="1"/>
</dbReference>
<evidence type="ECO:0000256" key="3">
    <source>
        <dbReference type="ARBA" id="ARBA00023125"/>
    </source>
</evidence>
<dbReference type="GO" id="GO:0008409">
    <property type="term" value="F:5'-3' exonuclease activity"/>
    <property type="evidence" value="ECO:0007669"/>
    <property type="project" value="InterPro"/>
</dbReference>
<evidence type="ECO:0000259" key="4">
    <source>
        <dbReference type="SMART" id="SM00475"/>
    </source>
</evidence>
<dbReference type="Pfam" id="PF01367">
    <property type="entry name" value="5_3_exonuc"/>
    <property type="match status" value="1"/>
</dbReference>
<sequence length="294" mass="33919">MNHIKNNPVIIVDGNLYLYSSYYAFYDFKNTLGEQCGAIYGMLKMIDNILKKYTNSKKIIIIFDSSQKTFRKKLFKEYKKNRSPMPDSLYIQIEPLFKILKKIGIKILTIPGIEADDIIGSISHKLEAIGDKILIISHDKDMLQLVTKNINIFNKKDNCIITPETIKEKYGIKPKEFIDFLALIGDVSDNIPGVPRVGTKTALFLLNTFSNIKNIYNNIEEIKFLPFRNAKNIAIQLKNNKEMAFLSYKLAAIKLDIPINMNLKEIILNQYCSKNTFKIFNKDIFKSKINKKIL</sequence>
<dbReference type="PANTHER" id="PTHR42646:SF2">
    <property type="entry name" value="5'-3' EXONUCLEASE FAMILY PROTEIN"/>
    <property type="match status" value="1"/>
</dbReference>
<dbReference type="FunFam" id="1.10.150.20:FF:000003">
    <property type="entry name" value="DNA polymerase I"/>
    <property type="match status" value="1"/>
</dbReference>
<dbReference type="InterPro" id="IPR036279">
    <property type="entry name" value="5-3_exonuclease_C_sf"/>
</dbReference>
<keyword evidence="2" id="KW-0378">Hydrolase</keyword>
<dbReference type="Gene3D" id="1.10.150.20">
    <property type="entry name" value="5' to 3' exonuclease, C-terminal subdomain"/>
    <property type="match status" value="1"/>
</dbReference>
<dbReference type="InterPro" id="IPR002421">
    <property type="entry name" value="5-3_exonuclease"/>
</dbReference>
<evidence type="ECO:0000256" key="2">
    <source>
        <dbReference type="ARBA" id="ARBA00022801"/>
    </source>
</evidence>
<keyword evidence="3" id="KW-0238">DNA-binding</keyword>
<dbReference type="Pfam" id="PF02739">
    <property type="entry name" value="5_3_exonuc_N"/>
    <property type="match status" value="1"/>
</dbReference>
<protein>
    <submittedName>
        <fullName evidence="5">5'-3' exonuclease</fullName>
    </submittedName>
</protein>
<dbReference type="InterPro" id="IPR020046">
    <property type="entry name" value="5-3_exonucl_a-hlix_arch_N"/>
</dbReference>
<dbReference type="InterPro" id="IPR020045">
    <property type="entry name" value="DNA_polI_H3TH"/>
</dbReference>
<keyword evidence="1" id="KW-0540">Nuclease</keyword>
<dbReference type="GO" id="GO:0033567">
    <property type="term" value="P:DNA replication, Okazaki fragment processing"/>
    <property type="evidence" value="ECO:0007669"/>
    <property type="project" value="InterPro"/>
</dbReference>
<dbReference type="CDD" id="cd09859">
    <property type="entry name" value="PIN_53EXO"/>
    <property type="match status" value="1"/>
</dbReference>
<organism evidence="5 6">
    <name type="scientific">Buchnera aphidicola</name>
    <name type="common">Microlophium carnosum</name>
    <dbReference type="NCBI Taxonomy" id="2708354"/>
    <lineage>
        <taxon>Bacteria</taxon>
        <taxon>Pseudomonadati</taxon>
        <taxon>Pseudomonadota</taxon>
        <taxon>Gammaproteobacteria</taxon>
        <taxon>Enterobacterales</taxon>
        <taxon>Erwiniaceae</taxon>
        <taxon>Buchnera</taxon>
    </lineage>
</organism>
<dbReference type="Proteomes" id="UP000503183">
    <property type="component" value="Chromosome"/>
</dbReference>
<evidence type="ECO:0000313" key="5">
    <source>
        <dbReference type="EMBL" id="QIQ42002.1"/>
    </source>
</evidence>
<keyword evidence="5" id="KW-0269">Exonuclease</keyword>
<reference evidence="5 6" key="1">
    <citation type="submission" date="2020-04" db="EMBL/GenBank/DDBJ databases">
        <title>Parallel evolution in the integration of a co-obligate aphid symbiosis.</title>
        <authorList>
            <person name="Monnin D."/>
            <person name="Jackson R."/>
            <person name="Kiers E.T."/>
            <person name="Bunker M."/>
            <person name="Ellers J."/>
            <person name="Henry L.M."/>
        </authorList>
    </citation>
    <scope>NUCLEOTIDE SEQUENCE [LARGE SCALE GENOMIC DNA]</scope>
    <source>
        <strain evidence="5">MCAR-56B</strain>
    </source>
</reference>